<feature type="region of interest" description="Disordered" evidence="1">
    <location>
        <begin position="186"/>
        <end position="215"/>
    </location>
</feature>
<proteinExistence type="predicted"/>
<organism evidence="2 3">
    <name type="scientific">Colletotrichum lupini</name>
    <dbReference type="NCBI Taxonomy" id="145971"/>
    <lineage>
        <taxon>Eukaryota</taxon>
        <taxon>Fungi</taxon>
        <taxon>Dikarya</taxon>
        <taxon>Ascomycota</taxon>
        <taxon>Pezizomycotina</taxon>
        <taxon>Sordariomycetes</taxon>
        <taxon>Hypocreomycetidae</taxon>
        <taxon>Glomerellales</taxon>
        <taxon>Glomerellaceae</taxon>
        <taxon>Colletotrichum</taxon>
        <taxon>Colletotrichum acutatum species complex</taxon>
    </lineage>
</organism>
<feature type="region of interest" description="Disordered" evidence="1">
    <location>
        <begin position="25"/>
        <end position="126"/>
    </location>
</feature>
<gene>
    <name evidence="2" type="ORF">CLUP02_10284</name>
</gene>
<dbReference type="KEGG" id="clup:CLUP02_10284"/>
<protein>
    <submittedName>
        <fullName evidence="2">Uncharacterized protein</fullName>
    </submittedName>
</protein>
<evidence type="ECO:0000313" key="2">
    <source>
        <dbReference type="EMBL" id="UQC84788.1"/>
    </source>
</evidence>
<feature type="region of interest" description="Disordered" evidence="1">
    <location>
        <begin position="1175"/>
        <end position="1209"/>
    </location>
</feature>
<feature type="region of interest" description="Disordered" evidence="1">
    <location>
        <begin position="619"/>
        <end position="640"/>
    </location>
</feature>
<evidence type="ECO:0000313" key="3">
    <source>
        <dbReference type="Proteomes" id="UP000830671"/>
    </source>
</evidence>
<sequence length="1225" mass="136117">MTHLTTTAKQASPFNCIFTAMTSFHSKPRLPRSPSTPGCSRPQVPELPQNPTESYRHRPRERTADLADSSAPHPPLSVALPSSSDQILQQPTGLATTDDIVRGTEPQSHSPTPITSLSRGQSPIQFNKPEHTKTEIKASGPGGAWPHHPAGATTDRQFAHLSNQALQPNCKEMFLVSSRRFKASFSGTRPRATTATNKDSRDVSNPVIQNPAPHQAQDRLLARIPGSLDLEVPCVSNISNPAQSSFHLQKFREYQSLTKVATRTGRRRGSETEVPCFPHRNVCLQRSASLPTHKVKCLHRLEAWVAMSPFRRLLPRLGSPILAHRGPPPGRPGIGPRKPRTPMHIRLALFCSFHHFVPPSRLLPLFGKVAHSASLTVFEYGVVLLDNGPMARRPSNSDPFPPPVRLSASRYVTMSRISRSQDQKEAHSSCLPLRPHPHPRPATPHPGTLAWLRPSITRVRTTLEEAGQASILPGGIRCFAVPAAIAHQYIASHHSEKLSIGAARPQRDLPSLRYATYGQSALHKQRLHTPSVRMLEAASWPGRSAAVRTPPPWDTPCPTTNCLPPGPPDVDISISTNPSCDARYLHSFGTSLAIRGQKMLRILPHVPPLLSDHRMGIKEKQRCGRNSNDTQQGNKRKHREIKPRSIRSPTIFRDQFPYAHAFNNKYVESVCRTYTRVECKDKAKMRAGVWGGSLEVTSCRNHPTQPSLGAQSPSVKPRLDWPDTSRRDTHTCTTPKRLRLCIHRYMRVCGTCRISPSSACAFPRLVPTTQLSLMTLQTHPPTHTYTRTYTNVHTHTQVRASHHHTHIIPLPPPQACAFFTAGNFWHLTVRHTTKGGSGKRQAANPTTKHSLHPSLIAHTPPTLTLTITHLSPPTKIHAGSPVTPNDTQLRLFPNKRGTSLISAPHAHVHALGTHAPWTICRDGRRARAQARLLGLACQLVRRPFPHSPPSVRCGVRLFNSILPFRPFGPAHHSPCPCYLTLPFPNSQSLPFGTRQTRPKGNPTIRICVPRYGQRIGLSKPTRPSWRKAFFLGTRQIQGFPLPRTLCGTAQPMADLTNTILRTHPCIRLLYSISPIWTTEHTTPLHSRSTLLHCINPSHRESFPLTSPPQLHHFEVPTYPSKISMSFGSRFVSTFSQTPSPPPPPRAFPRYHEAHAKASRGTPFSSFLRVSHISHPHTPTHTRPPAFAPPPPIARLSSRPSKRGWSRPPKQISFSLDQWRVRGGLD</sequence>
<feature type="compositionally biased region" description="Polar residues" evidence="1">
    <location>
        <begin position="186"/>
        <end position="197"/>
    </location>
</feature>
<dbReference type="AlphaFoldDB" id="A0A9Q8WIE2"/>
<dbReference type="Proteomes" id="UP000830671">
    <property type="component" value="Chromosome 5"/>
</dbReference>
<feature type="compositionally biased region" description="Polar residues" evidence="1">
    <location>
        <begin position="624"/>
        <end position="633"/>
    </location>
</feature>
<name>A0A9Q8WIE2_9PEZI</name>
<keyword evidence="3" id="KW-1185">Reference proteome</keyword>
<dbReference type="RefSeq" id="XP_049146405.1">
    <property type="nucleotide sequence ID" value="XM_049289260.1"/>
</dbReference>
<feature type="region of interest" description="Disordered" evidence="1">
    <location>
        <begin position="417"/>
        <end position="449"/>
    </location>
</feature>
<accession>A0A9Q8WIE2</accession>
<feature type="compositionally biased region" description="Polar residues" evidence="1">
    <location>
        <begin position="105"/>
        <end position="125"/>
    </location>
</feature>
<feature type="region of interest" description="Disordered" evidence="1">
    <location>
        <begin position="701"/>
        <end position="722"/>
    </location>
</feature>
<dbReference type="GeneID" id="73344270"/>
<reference evidence="2" key="1">
    <citation type="journal article" date="2021" name="Mol. Plant Microbe Interact.">
        <title>Complete Genome Sequence of the Plant-Pathogenic Fungus Colletotrichum lupini.</title>
        <authorList>
            <person name="Baroncelli R."/>
            <person name="Pensec F."/>
            <person name="Da Lio D."/>
            <person name="Boufleur T."/>
            <person name="Vicente I."/>
            <person name="Sarrocco S."/>
            <person name="Picot A."/>
            <person name="Baraldi E."/>
            <person name="Sukno S."/>
            <person name="Thon M."/>
            <person name="Le Floch G."/>
        </authorList>
    </citation>
    <scope>NUCLEOTIDE SEQUENCE</scope>
    <source>
        <strain evidence="2">IMI 504893</strain>
    </source>
</reference>
<feature type="compositionally biased region" description="Polar residues" evidence="1">
    <location>
        <begin position="80"/>
        <end position="95"/>
    </location>
</feature>
<feature type="compositionally biased region" description="Polar residues" evidence="1">
    <location>
        <begin position="701"/>
        <end position="714"/>
    </location>
</feature>
<evidence type="ECO:0000256" key="1">
    <source>
        <dbReference type="SAM" id="MobiDB-lite"/>
    </source>
</evidence>
<dbReference type="EMBL" id="CP019477">
    <property type="protein sequence ID" value="UQC84788.1"/>
    <property type="molecule type" value="Genomic_DNA"/>
</dbReference>
<feature type="region of interest" description="Disordered" evidence="1">
    <location>
        <begin position="833"/>
        <end position="855"/>
    </location>
</feature>